<protein>
    <submittedName>
        <fullName evidence="2">DUF4920 domain-containing protein</fullName>
    </submittedName>
</protein>
<dbReference type="KEGG" id="fuv:JR347_14675"/>
<name>A0A974WK39_9BACT</name>
<feature type="chain" id="PRO_5037125058" evidence="1">
    <location>
        <begin position="22"/>
        <end position="150"/>
    </location>
</feature>
<reference evidence="2" key="1">
    <citation type="submission" date="2021-02" db="EMBL/GenBank/DDBJ databases">
        <title>Fulvivirga sp. S481 isolated from sea water.</title>
        <authorList>
            <person name="Bae S.S."/>
            <person name="Baek K."/>
        </authorList>
    </citation>
    <scope>NUCLEOTIDE SEQUENCE</scope>
    <source>
        <strain evidence="2">S481</strain>
    </source>
</reference>
<evidence type="ECO:0000313" key="2">
    <source>
        <dbReference type="EMBL" id="QSE96828.1"/>
    </source>
</evidence>
<dbReference type="EMBL" id="CP070608">
    <property type="protein sequence ID" value="QSE96828.1"/>
    <property type="molecule type" value="Genomic_DNA"/>
</dbReference>
<evidence type="ECO:0000256" key="1">
    <source>
        <dbReference type="SAM" id="SignalP"/>
    </source>
</evidence>
<keyword evidence="1" id="KW-0732">Signal</keyword>
<proteinExistence type="predicted"/>
<dbReference type="InterPro" id="IPR032577">
    <property type="entry name" value="DUF4920"/>
</dbReference>
<dbReference type="Proteomes" id="UP000662783">
    <property type="component" value="Chromosome"/>
</dbReference>
<organism evidence="2 3">
    <name type="scientific">Fulvivirga lutea</name>
    <dbReference type="NCBI Taxonomy" id="2810512"/>
    <lineage>
        <taxon>Bacteria</taxon>
        <taxon>Pseudomonadati</taxon>
        <taxon>Bacteroidota</taxon>
        <taxon>Cytophagia</taxon>
        <taxon>Cytophagales</taxon>
        <taxon>Fulvivirgaceae</taxon>
        <taxon>Fulvivirga</taxon>
    </lineage>
</organism>
<accession>A0A974WK39</accession>
<dbReference type="RefSeq" id="WP_205721342.1">
    <property type="nucleotide sequence ID" value="NZ_CP070608.1"/>
</dbReference>
<feature type="signal peptide" evidence="1">
    <location>
        <begin position="1"/>
        <end position="21"/>
    </location>
</feature>
<evidence type="ECO:0000313" key="3">
    <source>
        <dbReference type="Proteomes" id="UP000662783"/>
    </source>
</evidence>
<keyword evidence="3" id="KW-1185">Reference proteome</keyword>
<gene>
    <name evidence="2" type="ORF">JR347_14675</name>
</gene>
<dbReference type="Pfam" id="PF16267">
    <property type="entry name" value="DUF4920"/>
    <property type="match status" value="1"/>
</dbReference>
<sequence length="150" mass="16775">MMRYIVSIVLLSLAFQFDALGQQFGDQLSDQEIVNVVELPILMADQDSAYLKVRGTISATCKMKGCWMTIQGPDENDIRITFKDYAFFVPKEGMEGKTVTFEGTVKRAVTDVATLRHFAQDAGKSEAEIQSIIEPKEEYSFIASGVFIED</sequence>
<dbReference type="AlphaFoldDB" id="A0A974WK39"/>